<evidence type="ECO:0000256" key="1">
    <source>
        <dbReference type="ARBA" id="ARBA00023054"/>
    </source>
</evidence>
<dbReference type="Gene3D" id="1.10.287.1490">
    <property type="match status" value="1"/>
</dbReference>
<protein>
    <submittedName>
        <fullName evidence="4">S-formylglutathione related protein</fullName>
    </submittedName>
</protein>
<feature type="coiled-coil region" evidence="2">
    <location>
        <begin position="900"/>
        <end position="1054"/>
    </location>
</feature>
<keyword evidence="1 2" id="KW-0175">Coiled coil</keyword>
<dbReference type="InParanoid" id="A0A1D3D328"/>
<dbReference type="GO" id="GO:0060285">
    <property type="term" value="P:cilium-dependent cell motility"/>
    <property type="evidence" value="ECO:0007669"/>
    <property type="project" value="TreeGrafter"/>
</dbReference>
<feature type="compositionally biased region" description="Basic and acidic residues" evidence="3">
    <location>
        <begin position="703"/>
        <end position="713"/>
    </location>
</feature>
<feature type="coiled-coil region" evidence="2">
    <location>
        <begin position="596"/>
        <end position="647"/>
    </location>
</feature>
<name>A0A1D3D328_9EIME</name>
<feature type="coiled-coil region" evidence="2">
    <location>
        <begin position="526"/>
        <end position="567"/>
    </location>
</feature>
<evidence type="ECO:0000256" key="3">
    <source>
        <dbReference type="SAM" id="MobiDB-lite"/>
    </source>
</evidence>
<dbReference type="VEuPathDB" id="ToxoDB:cyc_02170"/>
<sequence>MDEREESQRNHIPEGNTTVLTHGSSGHPLPSLVESPPPEVAQSLYVEEGRTERHVPASKGRDIPGDGALPSAGNPVAAPFQDFRAVAVHAPPLSRCTGSSDALGGQELHIDPLAGAPAEGTPVEPIPLDRPATACGGATSESPTGTAQSEIHQENANSRPGLACDAECALTNREYGTSIPPDYPQPLTAPTGSRILQPGAEQEGPRNTICPGNSRIEHAAMATLTGNGDNAVAPAIADTDVEAAGETPGTPTGLPFPTSGMQTASETSAVAMIASQTAAALLCAAAEAAAGTSARKAPWQPLHSRPAAKPSPEIPVDSILSHSSQSGPPSIVDYPRSLSAAAVATPDIKATTGTEPMKRRSVTAEEEADDLPAFANEENITLYSQIKEKQQLLAHRGTALGHKAERVALMREHLQQLRAEAEQLENLAAAKDAHINSEQHMDGVAHRQTSKFKSEIRQQQQHQEQLQSRLIALQLEVARGHEQIDCFKLRMKWSEEELSQWRSAAHQKQEDLECIAEFKKKDDARAAELIMQAQKASVELTEAKKRLREEETAARAARAELQRALEHFALHQKDRALLIAQGEAAVEKMWRSDERIERSTHSFENAQQRLQRQSEKLGFAERQQTQNKELQGELASLEQQLTSCRSTYATATTAISHLSEEVAALRGQISAVATRWKAAKGQLAELHESLASQQQRLEKLNKKKEAARQRLTKEQGNVRSAGEAGQASEAFKAQADARLQQLQLRVKASRDKLFGIAQKLAEEKAALKMKRGGISSLKNALKSLHAQLQQQEAEKSRQQELLYAIDFQCQAMQRRVSRVSGYKTAAETKTLKKQIKELQAVGAQNYKLEEVAVQQEEQSMLAAQVKHIESELRKAHRSLVKAGEEDDRCSSSVGTIRLTCASLDRELQRALKEKEELVVAESIKKLEVTRIREELEACADASLEAENRKAQQKLQAQEALAAMDVELDKARCQLRAMEEERHKLNKEATERRAKIASLEAKYASILQNVDGAGRSQAYYVIRAGQEREELQRRISEIHRKLQSASAEVEGLQATLRDVALSNTRLRSRLQKESGILGTLREKQAQMEGTLFLRNRMEFTQQQHIAKLNEAIKAEQCALKQTKEVHQCTLDKLVEVEEQMKNLRKESASVDEKLQRNLQQRQKLQTSLQQRRPAASATGPPEGQKLGNEVCNAEMQYHAESLKNLLQNLYRAMGPLLSANPSALEALQRALAEGGGTPSLSVESSLIYTASSGR</sequence>
<feature type="compositionally biased region" description="Basic and acidic residues" evidence="3">
    <location>
        <begin position="47"/>
        <end position="64"/>
    </location>
</feature>
<dbReference type="EMBL" id="JROU02000952">
    <property type="protein sequence ID" value="OEH77854.1"/>
    <property type="molecule type" value="Genomic_DNA"/>
</dbReference>
<evidence type="ECO:0000313" key="5">
    <source>
        <dbReference type="Proteomes" id="UP000095192"/>
    </source>
</evidence>
<feature type="region of interest" description="Disordered" evidence="3">
    <location>
        <begin position="703"/>
        <end position="725"/>
    </location>
</feature>
<dbReference type="Pfam" id="PF24161">
    <property type="entry name" value="CCDC39"/>
    <property type="match status" value="1"/>
</dbReference>
<keyword evidence="5" id="KW-1185">Reference proteome</keyword>
<feature type="coiled-coil region" evidence="2">
    <location>
        <begin position="407"/>
        <end position="476"/>
    </location>
</feature>
<dbReference type="InterPro" id="IPR033290">
    <property type="entry name" value="CCDC39"/>
</dbReference>
<reference evidence="4 5" key="1">
    <citation type="journal article" date="2016" name="BMC Genomics">
        <title>Comparative genomics reveals Cyclospora cayetanensis possesses coccidia-like metabolism and invasion components but unique surface antigens.</title>
        <authorList>
            <person name="Liu S."/>
            <person name="Wang L."/>
            <person name="Zheng H."/>
            <person name="Xu Z."/>
            <person name="Roellig D.M."/>
            <person name="Li N."/>
            <person name="Frace M.A."/>
            <person name="Tang K."/>
            <person name="Arrowood M.J."/>
            <person name="Moss D.M."/>
            <person name="Zhang L."/>
            <person name="Feng Y."/>
            <person name="Xiao L."/>
        </authorList>
    </citation>
    <scope>NUCLEOTIDE SEQUENCE [LARGE SCALE GENOMIC DNA]</scope>
    <source>
        <strain evidence="4 5">CHN_HEN01</strain>
    </source>
</reference>
<dbReference type="AlphaFoldDB" id="A0A1D3D328"/>
<dbReference type="PANTHER" id="PTHR18962">
    <property type="entry name" value="COILED-COIL DOMAIN-CONTAINING PROTEIN 39"/>
    <property type="match status" value="1"/>
</dbReference>
<organism evidence="4 5">
    <name type="scientific">Cyclospora cayetanensis</name>
    <dbReference type="NCBI Taxonomy" id="88456"/>
    <lineage>
        <taxon>Eukaryota</taxon>
        <taxon>Sar</taxon>
        <taxon>Alveolata</taxon>
        <taxon>Apicomplexa</taxon>
        <taxon>Conoidasida</taxon>
        <taxon>Coccidia</taxon>
        <taxon>Eucoccidiorida</taxon>
        <taxon>Eimeriorina</taxon>
        <taxon>Eimeriidae</taxon>
        <taxon>Cyclospora</taxon>
    </lineage>
</organism>
<feature type="compositionally biased region" description="Polar residues" evidence="3">
    <location>
        <begin position="15"/>
        <end position="24"/>
    </location>
</feature>
<feature type="region of interest" description="Disordered" evidence="3">
    <location>
        <begin position="1"/>
        <end position="75"/>
    </location>
</feature>
<comment type="caution">
    <text evidence="4">The sequence shown here is derived from an EMBL/GenBank/DDBJ whole genome shotgun (WGS) entry which is preliminary data.</text>
</comment>
<feature type="region of interest" description="Disordered" evidence="3">
    <location>
        <begin position="294"/>
        <end position="331"/>
    </location>
</feature>
<dbReference type="GO" id="GO:0005930">
    <property type="term" value="C:axoneme"/>
    <property type="evidence" value="ECO:0007669"/>
    <property type="project" value="InterPro"/>
</dbReference>
<evidence type="ECO:0000313" key="4">
    <source>
        <dbReference type="EMBL" id="OEH77854.1"/>
    </source>
</evidence>
<feature type="compositionally biased region" description="Low complexity" evidence="3">
    <location>
        <begin position="1155"/>
        <end position="1171"/>
    </location>
</feature>
<dbReference type="Proteomes" id="UP000095192">
    <property type="component" value="Unassembled WGS sequence"/>
</dbReference>
<accession>A0A1D3D328</accession>
<dbReference type="GO" id="GO:0003341">
    <property type="term" value="P:cilium movement"/>
    <property type="evidence" value="ECO:0007669"/>
    <property type="project" value="InterPro"/>
</dbReference>
<dbReference type="Gene3D" id="1.20.5.340">
    <property type="match status" value="1"/>
</dbReference>
<gene>
    <name evidence="4" type="ORF">cyc_02170</name>
</gene>
<feature type="compositionally biased region" description="Basic and acidic residues" evidence="3">
    <location>
        <begin position="1145"/>
        <end position="1154"/>
    </location>
</feature>
<feature type="compositionally biased region" description="Basic and acidic residues" evidence="3">
    <location>
        <begin position="1"/>
        <end position="12"/>
    </location>
</feature>
<feature type="region of interest" description="Disordered" evidence="3">
    <location>
        <begin position="1145"/>
        <end position="1186"/>
    </location>
</feature>
<proteinExistence type="predicted"/>
<dbReference type="PANTHER" id="PTHR18962:SF0">
    <property type="entry name" value="COILED-COIL DOMAIN-CONTAINING PROTEIN 39"/>
    <property type="match status" value="1"/>
</dbReference>
<evidence type="ECO:0000256" key="2">
    <source>
        <dbReference type="SAM" id="Coils"/>
    </source>
</evidence>
<dbReference type="VEuPathDB" id="ToxoDB:LOC34619061"/>
<dbReference type="GO" id="GO:0036159">
    <property type="term" value="P:inner dynein arm assembly"/>
    <property type="evidence" value="ECO:0007669"/>
    <property type="project" value="InterPro"/>
</dbReference>